<keyword evidence="3 10" id="KW-0645">Protease</keyword>
<dbReference type="GO" id="GO:0006515">
    <property type="term" value="P:protein quality control for misfolded or incompletely synthesized proteins"/>
    <property type="evidence" value="ECO:0007669"/>
    <property type="project" value="UniProtKB-UniRule"/>
</dbReference>
<feature type="coiled-coil region" evidence="16">
    <location>
        <begin position="219"/>
        <end position="246"/>
    </location>
</feature>
<comment type="function">
    <text evidence="10">ATP-dependent serine protease that mediates the selective degradation of mutant and abnormal proteins as well as certain short-lived regulatory proteins. Required for cellular homeostasis and for survival from DNA damage and developmental changes induced by stress. Degrades polypeptides processively to yield small peptide fragments that are 5 to 10 amino acids long. Binds to DNA in a double-stranded, site-specific manner.</text>
</comment>
<evidence type="ECO:0000256" key="10">
    <source>
        <dbReference type="HAMAP-Rule" id="MF_01973"/>
    </source>
</evidence>
<dbReference type="Gene3D" id="3.30.230.10">
    <property type="match status" value="1"/>
</dbReference>
<dbReference type="InterPro" id="IPR027543">
    <property type="entry name" value="Lon_bac"/>
</dbReference>
<dbReference type="InterPro" id="IPR014721">
    <property type="entry name" value="Ribsml_uS5_D2-typ_fold_subgr"/>
</dbReference>
<dbReference type="Gene3D" id="1.20.58.1480">
    <property type="match status" value="1"/>
</dbReference>
<comment type="subunit">
    <text evidence="10 11">Homohexamer. Organized in a ring with a central cavity.</text>
</comment>
<dbReference type="InterPro" id="IPR004815">
    <property type="entry name" value="Lon_bac/euk-typ"/>
</dbReference>
<dbReference type="PROSITE" id="PS51786">
    <property type="entry name" value="LON_PROTEOLYTIC"/>
    <property type="match status" value="1"/>
</dbReference>
<dbReference type="Proteomes" id="UP000031408">
    <property type="component" value="Unassembled WGS sequence"/>
</dbReference>
<name>A0A0C1ISP5_9BACT</name>
<dbReference type="EC" id="3.4.21.53" evidence="10 11"/>
<dbReference type="InterPro" id="IPR003111">
    <property type="entry name" value="Lon_prtase_N"/>
</dbReference>
<dbReference type="InterPro" id="IPR015947">
    <property type="entry name" value="PUA-like_sf"/>
</dbReference>
<feature type="active site" evidence="10 12">
    <location>
        <position position="707"/>
    </location>
</feature>
<dbReference type="PROSITE" id="PS51787">
    <property type="entry name" value="LON_N"/>
    <property type="match status" value="1"/>
</dbReference>
<reference evidence="19 20" key="1">
    <citation type="submission" date="2014-11" db="EMBL/GenBank/DDBJ databases">
        <title>Genome sequence of Flavihumibacter solisilvae 3-3.</title>
        <authorList>
            <person name="Zhou G."/>
            <person name="Li M."/>
            <person name="Wang G."/>
        </authorList>
    </citation>
    <scope>NUCLEOTIDE SEQUENCE [LARGE SCALE GENOMIC DNA]</scope>
    <source>
        <strain evidence="19 20">3-3</strain>
    </source>
</reference>
<dbReference type="InterPro" id="IPR027065">
    <property type="entry name" value="Lon_Prtase"/>
</dbReference>
<protein>
    <recommendedName>
        <fullName evidence="10 11">Lon protease</fullName>
        <ecNumber evidence="10 11">3.4.21.53</ecNumber>
    </recommendedName>
    <alternativeName>
        <fullName evidence="10">ATP-dependent protease La</fullName>
    </alternativeName>
</protein>
<evidence type="ECO:0000256" key="4">
    <source>
        <dbReference type="ARBA" id="ARBA00022741"/>
    </source>
</evidence>
<dbReference type="GO" id="GO:0005737">
    <property type="term" value="C:cytoplasm"/>
    <property type="evidence" value="ECO:0007669"/>
    <property type="project" value="UniProtKB-SubCell"/>
</dbReference>
<keyword evidence="6 10" id="KW-0720">Serine protease</keyword>
<dbReference type="HAMAP" id="MF_01973">
    <property type="entry name" value="lon_bact"/>
    <property type="match status" value="1"/>
</dbReference>
<dbReference type="GO" id="GO:0004176">
    <property type="term" value="F:ATP-dependent peptidase activity"/>
    <property type="evidence" value="ECO:0007669"/>
    <property type="project" value="UniProtKB-UniRule"/>
</dbReference>
<dbReference type="RefSeq" id="WP_039141952.1">
    <property type="nucleotide sequence ID" value="NZ_JSVC01000019.1"/>
</dbReference>
<dbReference type="GO" id="GO:0005524">
    <property type="term" value="F:ATP binding"/>
    <property type="evidence" value="ECO:0007669"/>
    <property type="project" value="UniProtKB-UniRule"/>
</dbReference>
<dbReference type="PIRSF" id="PIRSF001174">
    <property type="entry name" value="Lon_proteas"/>
    <property type="match status" value="1"/>
</dbReference>
<evidence type="ECO:0000259" key="17">
    <source>
        <dbReference type="PROSITE" id="PS51786"/>
    </source>
</evidence>
<evidence type="ECO:0000256" key="6">
    <source>
        <dbReference type="ARBA" id="ARBA00022825"/>
    </source>
</evidence>
<evidence type="ECO:0000256" key="15">
    <source>
        <dbReference type="RuleBase" id="RU000591"/>
    </source>
</evidence>
<dbReference type="InterPro" id="IPR003593">
    <property type="entry name" value="AAA+_ATPase"/>
</dbReference>
<keyword evidence="16" id="KW-0175">Coiled coil</keyword>
<dbReference type="Gene3D" id="3.40.50.300">
    <property type="entry name" value="P-loop containing nucleotide triphosphate hydrolases"/>
    <property type="match status" value="1"/>
</dbReference>
<dbReference type="OrthoDB" id="9803599at2"/>
<evidence type="ECO:0000256" key="8">
    <source>
        <dbReference type="ARBA" id="ARBA00023016"/>
    </source>
</evidence>
<comment type="caution">
    <text evidence="19">The sequence shown here is derived from an EMBL/GenBank/DDBJ whole genome shotgun (WGS) entry which is preliminary data.</text>
</comment>
<gene>
    <name evidence="10" type="primary">lon</name>
    <name evidence="19" type="ORF">OI18_17030</name>
</gene>
<keyword evidence="8 10" id="KW-0346">Stress response</keyword>
<dbReference type="CDD" id="cd19500">
    <property type="entry name" value="RecA-like_Lon"/>
    <property type="match status" value="1"/>
</dbReference>
<dbReference type="InterPro" id="IPR027417">
    <property type="entry name" value="P-loop_NTPase"/>
</dbReference>
<keyword evidence="4 10" id="KW-0547">Nucleotide-binding</keyword>
<dbReference type="GO" id="GO:0004252">
    <property type="term" value="F:serine-type endopeptidase activity"/>
    <property type="evidence" value="ECO:0007669"/>
    <property type="project" value="UniProtKB-UniRule"/>
</dbReference>
<dbReference type="NCBIfam" id="TIGR00763">
    <property type="entry name" value="lon"/>
    <property type="match status" value="1"/>
</dbReference>
<feature type="binding site" evidence="10 13">
    <location>
        <begin position="384"/>
        <end position="391"/>
    </location>
    <ligand>
        <name>ATP</name>
        <dbReference type="ChEBI" id="CHEBI:30616"/>
    </ligand>
</feature>
<evidence type="ECO:0000256" key="14">
    <source>
        <dbReference type="PROSITE-ProRule" id="PRU01122"/>
    </source>
</evidence>
<feature type="domain" description="Lon proteolytic" evidence="17">
    <location>
        <begin position="620"/>
        <end position="800"/>
    </location>
</feature>
<comment type="catalytic activity">
    <reaction evidence="9 10 11 14">
        <text>Hydrolysis of proteins in presence of ATP.</text>
        <dbReference type="EC" id="3.4.21.53"/>
    </reaction>
</comment>
<feature type="active site" evidence="10 12">
    <location>
        <position position="750"/>
    </location>
</feature>
<dbReference type="GO" id="GO:0043565">
    <property type="term" value="F:sequence-specific DNA binding"/>
    <property type="evidence" value="ECO:0007669"/>
    <property type="project" value="UniProtKB-UniRule"/>
</dbReference>
<comment type="subcellular location">
    <subcellularLocation>
        <location evidence="1 10 11">Cytoplasm</location>
    </subcellularLocation>
</comment>
<evidence type="ECO:0000256" key="12">
    <source>
        <dbReference type="PIRSR" id="PIRSR001174-1"/>
    </source>
</evidence>
<evidence type="ECO:0000256" key="13">
    <source>
        <dbReference type="PIRSR" id="PIRSR001174-2"/>
    </source>
</evidence>
<dbReference type="SMART" id="SM00464">
    <property type="entry name" value="LON"/>
    <property type="match status" value="1"/>
</dbReference>
<feature type="domain" description="Lon N-terminal" evidence="18">
    <location>
        <begin position="39"/>
        <end position="233"/>
    </location>
</feature>
<evidence type="ECO:0000313" key="19">
    <source>
        <dbReference type="EMBL" id="KIC93464.1"/>
    </source>
</evidence>
<dbReference type="PROSITE" id="PS01046">
    <property type="entry name" value="LON_SER"/>
    <property type="match status" value="1"/>
</dbReference>
<evidence type="ECO:0000256" key="9">
    <source>
        <dbReference type="ARBA" id="ARBA00050665"/>
    </source>
</evidence>
<dbReference type="GO" id="GO:0034605">
    <property type="term" value="P:cellular response to heat"/>
    <property type="evidence" value="ECO:0007669"/>
    <property type="project" value="UniProtKB-UniRule"/>
</dbReference>
<dbReference type="Gene3D" id="2.30.130.40">
    <property type="entry name" value="LON domain-like"/>
    <property type="match status" value="1"/>
</dbReference>
<dbReference type="SUPFAM" id="SSF88697">
    <property type="entry name" value="PUA domain-like"/>
    <property type="match status" value="1"/>
</dbReference>
<dbReference type="InterPro" id="IPR003959">
    <property type="entry name" value="ATPase_AAA_core"/>
</dbReference>
<evidence type="ECO:0000259" key="18">
    <source>
        <dbReference type="PROSITE" id="PS51787"/>
    </source>
</evidence>
<dbReference type="Pfam" id="PF00004">
    <property type="entry name" value="AAA"/>
    <property type="match status" value="1"/>
</dbReference>
<dbReference type="AlphaFoldDB" id="A0A0C1ISP5"/>
<evidence type="ECO:0000256" key="5">
    <source>
        <dbReference type="ARBA" id="ARBA00022801"/>
    </source>
</evidence>
<dbReference type="GO" id="GO:0016887">
    <property type="term" value="F:ATP hydrolysis activity"/>
    <property type="evidence" value="ECO:0007669"/>
    <property type="project" value="UniProtKB-UniRule"/>
</dbReference>
<evidence type="ECO:0000256" key="7">
    <source>
        <dbReference type="ARBA" id="ARBA00022840"/>
    </source>
</evidence>
<dbReference type="InterPro" id="IPR054594">
    <property type="entry name" value="Lon_lid"/>
</dbReference>
<dbReference type="InterPro" id="IPR020568">
    <property type="entry name" value="Ribosomal_Su5_D2-typ_SF"/>
</dbReference>
<dbReference type="PRINTS" id="PR00830">
    <property type="entry name" value="ENDOLAPTASE"/>
</dbReference>
<evidence type="ECO:0000256" key="2">
    <source>
        <dbReference type="ARBA" id="ARBA00022490"/>
    </source>
</evidence>
<dbReference type="FunFam" id="3.40.50.300:FF:000021">
    <property type="entry name" value="Lon protease homolog"/>
    <property type="match status" value="1"/>
</dbReference>
<proteinExistence type="evidence at transcript level"/>
<keyword evidence="5 10" id="KW-0378">Hydrolase</keyword>
<dbReference type="PANTHER" id="PTHR10046">
    <property type="entry name" value="ATP DEPENDENT LON PROTEASE FAMILY MEMBER"/>
    <property type="match status" value="1"/>
</dbReference>
<dbReference type="Pfam" id="PF02190">
    <property type="entry name" value="LON_substr_bdg"/>
    <property type="match status" value="1"/>
</dbReference>
<dbReference type="Pfam" id="PF05362">
    <property type="entry name" value="Lon_C"/>
    <property type="match status" value="1"/>
</dbReference>
<dbReference type="InterPro" id="IPR008269">
    <property type="entry name" value="Lon_proteolytic"/>
</dbReference>
<organism evidence="19 20">
    <name type="scientific">Flavihumibacter solisilvae</name>
    <dbReference type="NCBI Taxonomy" id="1349421"/>
    <lineage>
        <taxon>Bacteria</taxon>
        <taxon>Pseudomonadati</taxon>
        <taxon>Bacteroidota</taxon>
        <taxon>Chitinophagia</taxon>
        <taxon>Chitinophagales</taxon>
        <taxon>Chitinophagaceae</taxon>
        <taxon>Flavihumibacter</taxon>
    </lineage>
</organism>
<comment type="similarity">
    <text evidence="10 11 14 15">Belongs to the peptidase S16 family.</text>
</comment>
<accession>A0A0C1ISP5</accession>
<dbReference type="InterPro" id="IPR046336">
    <property type="entry name" value="Lon_prtase_N_sf"/>
</dbReference>
<dbReference type="Gene3D" id="1.10.8.60">
    <property type="match status" value="1"/>
</dbReference>
<dbReference type="Gene3D" id="1.20.5.5270">
    <property type="match status" value="1"/>
</dbReference>
<dbReference type="SUPFAM" id="SSF52540">
    <property type="entry name" value="P-loop containing nucleoside triphosphate hydrolases"/>
    <property type="match status" value="1"/>
</dbReference>
<evidence type="ECO:0000256" key="16">
    <source>
        <dbReference type="SAM" id="Coils"/>
    </source>
</evidence>
<dbReference type="SMART" id="SM00382">
    <property type="entry name" value="AAA"/>
    <property type="match status" value="1"/>
</dbReference>
<keyword evidence="2 10" id="KW-0963">Cytoplasm</keyword>
<evidence type="ECO:0000313" key="20">
    <source>
        <dbReference type="Proteomes" id="UP000031408"/>
    </source>
</evidence>
<dbReference type="SUPFAM" id="SSF54211">
    <property type="entry name" value="Ribosomal protein S5 domain 2-like"/>
    <property type="match status" value="1"/>
</dbReference>
<dbReference type="STRING" id="1349421.OI18_17030"/>
<comment type="induction">
    <text evidence="10">By heat shock.</text>
</comment>
<keyword evidence="20" id="KW-1185">Reference proteome</keyword>
<evidence type="ECO:0000256" key="1">
    <source>
        <dbReference type="ARBA" id="ARBA00004496"/>
    </source>
</evidence>
<dbReference type="EMBL" id="JSVC01000019">
    <property type="protein sequence ID" value="KIC93464.1"/>
    <property type="molecule type" value="Genomic_DNA"/>
</dbReference>
<evidence type="ECO:0000256" key="11">
    <source>
        <dbReference type="PIRNR" id="PIRNR001174"/>
    </source>
</evidence>
<evidence type="ECO:0000256" key="3">
    <source>
        <dbReference type="ARBA" id="ARBA00022670"/>
    </source>
</evidence>
<sequence>MNESNFFLKPEDEMDFIPIIPLNEHEADDSSEIEIPSDIPVLPLRNTVLFPGVVLPITVGRDKSIKAVNEAYKADKLVGVLAQKDSNIEDPGTADLESIGTIAKIVKLIKMPDGGTTVIIQGKRRFRLTEFTAEDPFFRARVELIEEQAAPEDENFAAYVANIKDLATQIIQLSPNIPSEAAIILKNIEHPAFLIHFVSSNLNTELGEKQLLLQSNDIRERADLLLQLLQRELQFAELKNKLTNKTKTELDKQQREYFLQQQMKSIKEELGGDTNELELKELKKKAEQKKWSAAAKEVFKKGIEKLERMHPSTPDYSVVYNHLDLMLDLPWEQYTDDSYDLAHAKEVLDHDHYGMDKIKERIIEYIAVLKLKGDMKSPILCFVGPPGIGKTSLGRSIASAIGRKYVRLSLGGLHDESEIRGHRKTYIGAMPGRILQSIRKVKSSNPVLILDEIDKVGADHRGDPSSALLEVLDPEQNNSFYDNYLELEYDLSKVLFIATANNINNIQPALRDRLEIIDLSGYAIEEKVEIAKRHLVPKQKEAHGLAKVNFRISDKVLEKVVEDYTRESGVRELDRQLASIMRSQAKEFAMNGKVKPTLNVADVEQILGKPRYSNEIYKSAAMPGVAVGLAWTYVGGDILFIETTLSEGKGELRLTGNLGNVMKESASTALTYIQANARKLGIDPEIFQKKNIHIHVPEGAVPKDGPSAGITMMTALTSAFTGRKIKPYVAMTGEITLRGQVLPVGGIKEKVLAAKRAGLKEVILCWQNEKDVAEIDEGFIKGLNFHYVKTMQQVLDIALN</sequence>
<dbReference type="Pfam" id="PF22667">
    <property type="entry name" value="Lon_lid"/>
    <property type="match status" value="1"/>
</dbReference>
<dbReference type="InterPro" id="IPR008268">
    <property type="entry name" value="Peptidase_S16_AS"/>
</dbReference>
<keyword evidence="7 10" id="KW-0067">ATP-binding</keyword>